<feature type="domain" description="Pyruvate phosphate dikinase AMP/ATP-binding" evidence="2">
    <location>
        <begin position="61"/>
        <end position="163"/>
    </location>
</feature>
<dbReference type="InterPro" id="IPR036637">
    <property type="entry name" value="Phosphohistidine_dom_sf"/>
</dbReference>
<dbReference type="Gene3D" id="3.30.1490.20">
    <property type="entry name" value="ATP-grasp fold, A domain"/>
    <property type="match status" value="1"/>
</dbReference>
<organism evidence="3 4">
    <name type="scientific">Brevundimonas staleyi</name>
    <dbReference type="NCBI Taxonomy" id="74326"/>
    <lineage>
        <taxon>Bacteria</taxon>
        <taxon>Pseudomonadati</taxon>
        <taxon>Pseudomonadota</taxon>
        <taxon>Alphaproteobacteria</taxon>
        <taxon>Caulobacterales</taxon>
        <taxon>Caulobacteraceae</taxon>
        <taxon>Brevundimonas</taxon>
    </lineage>
</organism>
<dbReference type="NCBIfam" id="NF004508">
    <property type="entry name" value="PRK05849.1"/>
    <property type="match status" value="1"/>
</dbReference>
<dbReference type="SUPFAM" id="SSF52009">
    <property type="entry name" value="Phosphohistidine domain"/>
    <property type="match status" value="1"/>
</dbReference>
<name>A0ABW0FNQ2_9CAUL</name>
<feature type="domain" description="PEP-utilising enzyme mobile" evidence="1">
    <location>
        <begin position="728"/>
        <end position="780"/>
    </location>
</feature>
<accession>A0ABW0FNQ2</accession>
<dbReference type="Gene3D" id="3.50.30.10">
    <property type="entry name" value="Phosphohistidine domain"/>
    <property type="match status" value="1"/>
</dbReference>
<dbReference type="SUPFAM" id="SSF56059">
    <property type="entry name" value="Glutathione synthetase ATP-binding domain-like"/>
    <property type="match status" value="1"/>
</dbReference>
<dbReference type="Pfam" id="PF00391">
    <property type="entry name" value="PEP-utilizers"/>
    <property type="match status" value="1"/>
</dbReference>
<dbReference type="PANTHER" id="PTHR43615">
    <property type="entry name" value="PHOSPHOENOLPYRUVATE SYNTHASE-RELATED"/>
    <property type="match status" value="1"/>
</dbReference>
<evidence type="ECO:0000259" key="1">
    <source>
        <dbReference type="Pfam" id="PF00391"/>
    </source>
</evidence>
<dbReference type="PANTHER" id="PTHR43615:SF1">
    <property type="entry name" value="PPDK_N DOMAIN-CONTAINING PROTEIN"/>
    <property type="match status" value="1"/>
</dbReference>
<comment type="caution">
    <text evidence="3">The sequence shown here is derived from an EMBL/GenBank/DDBJ whole genome shotgun (WGS) entry which is preliminary data.</text>
</comment>
<reference evidence="4" key="1">
    <citation type="journal article" date="2019" name="Int. J. Syst. Evol. Microbiol.">
        <title>The Global Catalogue of Microorganisms (GCM) 10K type strain sequencing project: providing services to taxonomists for standard genome sequencing and annotation.</title>
        <authorList>
            <consortium name="The Broad Institute Genomics Platform"/>
            <consortium name="The Broad Institute Genome Sequencing Center for Infectious Disease"/>
            <person name="Wu L."/>
            <person name="Ma J."/>
        </authorList>
    </citation>
    <scope>NUCLEOTIDE SEQUENCE [LARGE SCALE GENOMIC DNA]</scope>
    <source>
        <strain evidence="4">JCM 12125</strain>
    </source>
</reference>
<dbReference type="InterPro" id="IPR008279">
    <property type="entry name" value="PEP-util_enz_mobile_dom"/>
</dbReference>
<dbReference type="InterPro" id="IPR051549">
    <property type="entry name" value="PEP_Utilizing_Enz"/>
</dbReference>
<gene>
    <name evidence="3" type="ORF">ACFPIE_05540</name>
</gene>
<dbReference type="Proteomes" id="UP001596152">
    <property type="component" value="Unassembled WGS sequence"/>
</dbReference>
<evidence type="ECO:0000313" key="3">
    <source>
        <dbReference type="EMBL" id="MFC5343370.1"/>
    </source>
</evidence>
<keyword evidence="4" id="KW-1185">Reference proteome</keyword>
<sequence>MNSPFFVDKASTLAQLEGQLATARVLPQATVAQGEWRSAPDIALRAILALPWARGPGRMSAPLIVRSSATGEDGALQSLAGHFVSIQDVVGEDALATAIDTVFASYGDSTAEQKVLIQPMLSGVVASGVATSREVGSGRPYIVVNTSHGADTTMVTGGRTNETEVCYHFRGAIEAPKGRCGAIVRLLHEIESLSGLTRLDIEFAFVEGERLPVLLQARPLVNAPPTVLKRDRHCRLLARAETKVADALGAHPLARGRRSALGVMPDWNPAEMIGVRPRPLALSLYRSLVTDEVWAHQRSTYGYRDLRGVPLLIDILGIPFIDVRASFDSFVPVALPDEAADRLVDHYMDRLLAAPALHDKIEFEIVLSCYAFDTDAKLIALQDTGFSGEETDRLRSALHALTRQVMDPAASPKLADRKRLEQLQERRVRVLDGDASDLAKTYWLLEDCRRFGTRPFAGLARVGFIAVQLLNSMVTVGAISDADRQAFLMGVSTVASEMQRDLARLPRAEFLSRYGHLRPGAYDILSPRYDEAPDLYFGHTLAARLLGDDRVFGPPIGPIVDPDQAPDPWRAGQQLALHIRLQEAVAPLLAAHDFDISPAAFLDFLADGVREREHAKFLFTRNLSDALVKLTAWGESVGLGPEDLSFADIRVVREAYQSAKDPLALFAESIRQGRDAYEATAATCLPPLITDPKDVWGFQLPAATPNFVTARAAQGRVVRDLDRTRLAGAIVLIPNADPGFDWIFAHKVAGLVTAYGGANSHMAIRAAELDLPAVIGAGEHLFGEWGQAPGLKIDCANRRVDVLLM</sequence>
<protein>
    <submittedName>
        <fullName evidence="3">PEP/pyruvate-binding domain-containing protein</fullName>
    </submittedName>
</protein>
<evidence type="ECO:0000313" key="4">
    <source>
        <dbReference type="Proteomes" id="UP001596152"/>
    </source>
</evidence>
<dbReference type="InterPro" id="IPR002192">
    <property type="entry name" value="PPDK_AMP/ATP-bd"/>
</dbReference>
<dbReference type="RefSeq" id="WP_374039518.1">
    <property type="nucleotide sequence ID" value="NZ_CP169083.1"/>
</dbReference>
<dbReference type="EMBL" id="JBHSLF010000012">
    <property type="protein sequence ID" value="MFC5343370.1"/>
    <property type="molecule type" value="Genomic_DNA"/>
</dbReference>
<dbReference type="InterPro" id="IPR013815">
    <property type="entry name" value="ATP_grasp_subdomain_1"/>
</dbReference>
<dbReference type="Pfam" id="PF01326">
    <property type="entry name" value="PPDK_N"/>
    <property type="match status" value="1"/>
</dbReference>
<evidence type="ECO:0000259" key="2">
    <source>
        <dbReference type="Pfam" id="PF01326"/>
    </source>
</evidence>
<proteinExistence type="predicted"/>